<evidence type="ECO:0000313" key="2">
    <source>
        <dbReference type="Proteomes" id="UP000308600"/>
    </source>
</evidence>
<gene>
    <name evidence="1" type="ORF">BDN72DRAFT_761449</name>
</gene>
<evidence type="ECO:0000313" key="1">
    <source>
        <dbReference type="EMBL" id="TFK73607.1"/>
    </source>
</evidence>
<accession>A0ACD3B7N7</accession>
<keyword evidence="2" id="KW-1185">Reference proteome</keyword>
<dbReference type="Proteomes" id="UP000308600">
    <property type="component" value="Unassembled WGS sequence"/>
</dbReference>
<protein>
    <submittedName>
        <fullName evidence="1">Uncharacterized protein</fullName>
    </submittedName>
</protein>
<name>A0ACD3B7N7_9AGAR</name>
<sequence length="1017" mass="113432">MDVTQSLDDLANVLTELSEKPLDIGLHVRHIHLAQSLEGDEAGLNGAREMMTDFLAADEAVWVPLIDSRHKSVDLDTLNGVEELLNLYERAEEDYLSIPLLQRHLQFLIDRHEHYVSEGTRPDDLGEVFTAGWTRNAIGEVVKKGLVHLAQSHLLWDSQRDWELEMLEAAPAAERAHLIEHIQLLHLARLKQPHLNSEDTGQSYSSFTTNYKAPQEYESLQISAKKLRVQGENAYNRREARESSLSQSSYSLEGYAQYIAVERRAKSPDLFVLTGVFERAIAEASKRRFNGEEGAEAALRSFWVGYADTLRINDAGGGVEFRVLRRAIRSVPGSGELWARYIRYLERVSLSEIPPENLPAVADVYTRAFGTKLLDSDIDQIVPVTLARAGYEHEDNVNEEAVGNLIGVLENGIDLVRKASKIGDTKLRLEKYLVDVYQNLVGLPQNAIEVWNAASKHSKSSYQVWILFTDLLIKLDQHDDARRIFVDTHGKNIDWPEAIWEAWIAFEHAHGSVEQIDFCLDKIENAQIQLNARRMKEAARAMQAAYEQAANSAPQAPVQVVEEQIPMDVDTTTERGTKRGAEDDPPKDHKKVKLEPKAPPLKRDRENSTVFVADLPHDATEEELRVLFKDCGSIREIKRTPLPNALVATVEFEGRDCVPAALTKDKKRIRGEVEVAVHLAWKSTLYVTNFPESADDASMRNLFGTYGTIFDIRWPSKKFKTTRRFCYVQFTSPAAAEAALELNGRELEPGHPMNVFLSNPERKKERTDQDANEREIYVAGLSKFTTQKDLENLFKTYGEVKEVRMTTDNSGKSKGFAFVEFTDEQTAQAALAANNYELKNRRIAVTLSDSRVKAKNRNAAPETGLGRQAEIRSRSIRIRNVPSGTQEGLLQQFFEKITRVKRLELFADLGEAVVELETSADAGKLLLRTEPLIFNGTTLSLAEEGSTAAPPTSGGHFVPRGAISKPRAGLGSRKQAKAGANSANPAKPFVAAGASSSARANAGGKGQDEFRKMLGGS</sequence>
<dbReference type="EMBL" id="ML208274">
    <property type="protein sequence ID" value="TFK73607.1"/>
    <property type="molecule type" value="Genomic_DNA"/>
</dbReference>
<proteinExistence type="predicted"/>
<organism evidence="1 2">
    <name type="scientific">Pluteus cervinus</name>
    <dbReference type="NCBI Taxonomy" id="181527"/>
    <lineage>
        <taxon>Eukaryota</taxon>
        <taxon>Fungi</taxon>
        <taxon>Dikarya</taxon>
        <taxon>Basidiomycota</taxon>
        <taxon>Agaricomycotina</taxon>
        <taxon>Agaricomycetes</taxon>
        <taxon>Agaricomycetidae</taxon>
        <taxon>Agaricales</taxon>
        <taxon>Pluteineae</taxon>
        <taxon>Pluteaceae</taxon>
        <taxon>Pluteus</taxon>
    </lineage>
</organism>
<reference evidence="1 2" key="1">
    <citation type="journal article" date="2019" name="Nat. Ecol. Evol.">
        <title>Megaphylogeny resolves global patterns of mushroom evolution.</title>
        <authorList>
            <person name="Varga T."/>
            <person name="Krizsan K."/>
            <person name="Foldi C."/>
            <person name="Dima B."/>
            <person name="Sanchez-Garcia M."/>
            <person name="Sanchez-Ramirez S."/>
            <person name="Szollosi G.J."/>
            <person name="Szarkandi J.G."/>
            <person name="Papp V."/>
            <person name="Albert L."/>
            <person name="Andreopoulos W."/>
            <person name="Angelini C."/>
            <person name="Antonin V."/>
            <person name="Barry K.W."/>
            <person name="Bougher N.L."/>
            <person name="Buchanan P."/>
            <person name="Buyck B."/>
            <person name="Bense V."/>
            <person name="Catcheside P."/>
            <person name="Chovatia M."/>
            <person name="Cooper J."/>
            <person name="Damon W."/>
            <person name="Desjardin D."/>
            <person name="Finy P."/>
            <person name="Geml J."/>
            <person name="Haridas S."/>
            <person name="Hughes K."/>
            <person name="Justo A."/>
            <person name="Karasinski D."/>
            <person name="Kautmanova I."/>
            <person name="Kiss B."/>
            <person name="Kocsube S."/>
            <person name="Kotiranta H."/>
            <person name="LaButti K.M."/>
            <person name="Lechner B.E."/>
            <person name="Liimatainen K."/>
            <person name="Lipzen A."/>
            <person name="Lukacs Z."/>
            <person name="Mihaltcheva S."/>
            <person name="Morgado L.N."/>
            <person name="Niskanen T."/>
            <person name="Noordeloos M.E."/>
            <person name="Ohm R.A."/>
            <person name="Ortiz-Santana B."/>
            <person name="Ovrebo C."/>
            <person name="Racz N."/>
            <person name="Riley R."/>
            <person name="Savchenko A."/>
            <person name="Shiryaev A."/>
            <person name="Soop K."/>
            <person name="Spirin V."/>
            <person name="Szebenyi C."/>
            <person name="Tomsovsky M."/>
            <person name="Tulloss R.E."/>
            <person name="Uehling J."/>
            <person name="Grigoriev I.V."/>
            <person name="Vagvolgyi C."/>
            <person name="Papp T."/>
            <person name="Martin F.M."/>
            <person name="Miettinen O."/>
            <person name="Hibbett D.S."/>
            <person name="Nagy L.G."/>
        </authorList>
    </citation>
    <scope>NUCLEOTIDE SEQUENCE [LARGE SCALE GENOMIC DNA]</scope>
    <source>
        <strain evidence="1 2">NL-1719</strain>
    </source>
</reference>